<proteinExistence type="predicted"/>
<dbReference type="Pfam" id="PF05485">
    <property type="entry name" value="THAP"/>
    <property type="match status" value="1"/>
</dbReference>
<organism evidence="7 8">
    <name type="scientific">Aquatica leii</name>
    <dbReference type="NCBI Taxonomy" id="1421715"/>
    <lineage>
        <taxon>Eukaryota</taxon>
        <taxon>Metazoa</taxon>
        <taxon>Ecdysozoa</taxon>
        <taxon>Arthropoda</taxon>
        <taxon>Hexapoda</taxon>
        <taxon>Insecta</taxon>
        <taxon>Pterygota</taxon>
        <taxon>Neoptera</taxon>
        <taxon>Endopterygota</taxon>
        <taxon>Coleoptera</taxon>
        <taxon>Polyphaga</taxon>
        <taxon>Elateriformia</taxon>
        <taxon>Elateroidea</taxon>
        <taxon>Lampyridae</taxon>
        <taxon>Luciolinae</taxon>
        <taxon>Aquatica</taxon>
    </lineage>
</organism>
<name>A0AAN7QJP3_9COLE</name>
<dbReference type="EMBL" id="JARPUR010000002">
    <property type="protein sequence ID" value="KAK4881283.1"/>
    <property type="molecule type" value="Genomic_DNA"/>
</dbReference>
<evidence type="ECO:0000256" key="4">
    <source>
        <dbReference type="ARBA" id="ARBA00023125"/>
    </source>
</evidence>
<sequence length="133" mass="15153">MTDGCILCNDEYGRGECSDNIRIKFPKNPIRVVVWKQARALQEGDDVSRLFMCSKHFKPEDYVEPTAPKFGGKLRLKPNVFPLVFVPNKINETTENFKDSTLEETKDATPELSLIVDVEPSCSYEKEAGIYFN</sequence>
<keyword evidence="2 5" id="KW-0863">Zinc-finger</keyword>
<evidence type="ECO:0000256" key="5">
    <source>
        <dbReference type="PROSITE-ProRule" id="PRU00309"/>
    </source>
</evidence>
<evidence type="ECO:0000256" key="3">
    <source>
        <dbReference type="ARBA" id="ARBA00022833"/>
    </source>
</evidence>
<comment type="caution">
    <text evidence="7">The sequence shown here is derived from an EMBL/GenBank/DDBJ whole genome shotgun (WGS) entry which is preliminary data.</text>
</comment>
<gene>
    <name evidence="7" type="ORF">RN001_004602</name>
</gene>
<dbReference type="PROSITE" id="PS50950">
    <property type="entry name" value="ZF_THAP"/>
    <property type="match status" value="1"/>
</dbReference>
<keyword evidence="1" id="KW-0479">Metal-binding</keyword>
<dbReference type="SUPFAM" id="SSF57716">
    <property type="entry name" value="Glucocorticoid receptor-like (DNA-binding domain)"/>
    <property type="match status" value="1"/>
</dbReference>
<dbReference type="GO" id="GO:0003677">
    <property type="term" value="F:DNA binding"/>
    <property type="evidence" value="ECO:0007669"/>
    <property type="project" value="UniProtKB-UniRule"/>
</dbReference>
<accession>A0AAN7QJP3</accession>
<keyword evidence="4 5" id="KW-0238">DNA-binding</keyword>
<evidence type="ECO:0000313" key="8">
    <source>
        <dbReference type="Proteomes" id="UP001353858"/>
    </source>
</evidence>
<dbReference type="Proteomes" id="UP001353858">
    <property type="component" value="Unassembled WGS sequence"/>
</dbReference>
<evidence type="ECO:0000256" key="1">
    <source>
        <dbReference type="ARBA" id="ARBA00022723"/>
    </source>
</evidence>
<dbReference type="InterPro" id="IPR006612">
    <property type="entry name" value="THAP_Znf"/>
</dbReference>
<evidence type="ECO:0000259" key="6">
    <source>
        <dbReference type="PROSITE" id="PS50950"/>
    </source>
</evidence>
<evidence type="ECO:0000313" key="7">
    <source>
        <dbReference type="EMBL" id="KAK4881283.1"/>
    </source>
</evidence>
<reference evidence="8" key="1">
    <citation type="submission" date="2023-01" db="EMBL/GenBank/DDBJ databases">
        <title>Key to firefly adult light organ development and bioluminescence: homeobox transcription factors regulate luciferase expression and transportation to peroxisome.</title>
        <authorList>
            <person name="Fu X."/>
        </authorList>
    </citation>
    <scope>NUCLEOTIDE SEQUENCE [LARGE SCALE GENOMIC DNA]</scope>
</reference>
<protein>
    <recommendedName>
        <fullName evidence="6">THAP-type domain-containing protein</fullName>
    </recommendedName>
</protein>
<feature type="domain" description="THAP-type" evidence="6">
    <location>
        <begin position="1"/>
        <end position="85"/>
    </location>
</feature>
<keyword evidence="3" id="KW-0862">Zinc</keyword>
<evidence type="ECO:0000256" key="2">
    <source>
        <dbReference type="ARBA" id="ARBA00022771"/>
    </source>
</evidence>
<dbReference type="AlphaFoldDB" id="A0AAN7QJP3"/>
<keyword evidence="8" id="KW-1185">Reference proteome</keyword>
<dbReference type="SMART" id="SM00980">
    <property type="entry name" value="THAP"/>
    <property type="match status" value="1"/>
</dbReference>
<dbReference type="GO" id="GO:0008270">
    <property type="term" value="F:zinc ion binding"/>
    <property type="evidence" value="ECO:0007669"/>
    <property type="project" value="UniProtKB-KW"/>
</dbReference>